<dbReference type="Proteomes" id="UP000676967">
    <property type="component" value="Chromosome"/>
</dbReference>
<accession>A0ABN6CHV1</accession>
<dbReference type="PROSITE" id="PS50991">
    <property type="entry name" value="PYR_CT"/>
    <property type="match status" value="1"/>
</dbReference>
<evidence type="ECO:0000256" key="5">
    <source>
        <dbReference type="RuleBase" id="RU003523"/>
    </source>
</evidence>
<dbReference type="PROSITE" id="PS00816">
    <property type="entry name" value="AIPM_HOMOCIT_SYNTH_2"/>
    <property type="match status" value="1"/>
</dbReference>
<dbReference type="Pfam" id="PF22615">
    <property type="entry name" value="IPMS_D2"/>
    <property type="match status" value="1"/>
</dbReference>
<proteinExistence type="inferred from homology"/>
<sequence>MINWNPQQPSPMPFHRYRPAHERVAVPITDRTWPSRRQAAAPLWVPVDLRDGNQALAEPMDADRKLRAFALMVAMGFKEIEVGYPSASGLDFDFVRLLAERDDLVPDDVTVVVFTAARDDLIKRTIASIDGLAKAVVHMYTATAPTWRDVVLHASRSALQRKILNAADVILSETDRLRHTYTRFEFSPEVFNLTEPEYVLEVCNAVTGRWDASPDRPVIHNLPATVEVDTPNVYADQIEWMSRHLDRRDDVILSVHPHNDRGTGVACAELAVLAGAQRVEGCLFGNGERTGNVDLVTLAMNLYAQGIDPKLDFSDIDRVRETVEYYNRMPVPDRHPYGGSLVYTAFSGTHQDAIDKGMVFHAKRAAELGVPESEAPWEVPYLPVDPADVGRSYEAVIRVNSQSGKGGVAYLLRTEHGLDLPAGLRAEVGALAQAASETRAGGGELSPAELLTIFQDEYLAKPGFSVDLDGVEVVEEAAHPWRGGVIAYVKCRIGARERWGAGVAGSGPAARQAAMTSAAIRSSR</sequence>
<dbReference type="EMBL" id="AP023356">
    <property type="protein sequence ID" value="BCJ44541.1"/>
    <property type="molecule type" value="Genomic_DNA"/>
</dbReference>
<dbReference type="InterPro" id="IPR036230">
    <property type="entry name" value="LeuA_allosteric_dom_sf"/>
</dbReference>
<dbReference type="PANTHER" id="PTHR46911">
    <property type="match status" value="1"/>
</dbReference>
<keyword evidence="4 5" id="KW-0808">Transferase</keyword>
<evidence type="ECO:0000313" key="7">
    <source>
        <dbReference type="EMBL" id="BCJ44541.1"/>
    </source>
</evidence>
<dbReference type="NCBIfam" id="NF002991">
    <property type="entry name" value="PRK03739.1"/>
    <property type="match status" value="1"/>
</dbReference>
<dbReference type="InterPro" id="IPR002034">
    <property type="entry name" value="AIPM/Hcit_synth_CS"/>
</dbReference>
<dbReference type="Gene3D" id="3.20.20.70">
    <property type="entry name" value="Aldolase class I"/>
    <property type="match status" value="1"/>
</dbReference>
<feature type="domain" description="Pyruvate carboxyltransferase" evidence="6">
    <location>
        <begin position="42"/>
        <end position="317"/>
    </location>
</feature>
<evidence type="ECO:0000256" key="3">
    <source>
        <dbReference type="ARBA" id="ARBA00012973"/>
    </source>
</evidence>
<dbReference type="CDD" id="cd07942">
    <property type="entry name" value="DRE_TIM_LeuA"/>
    <property type="match status" value="1"/>
</dbReference>
<dbReference type="EC" id="2.3.3.13" evidence="3"/>
<dbReference type="SUPFAM" id="SSF51569">
    <property type="entry name" value="Aldolase"/>
    <property type="match status" value="1"/>
</dbReference>
<protein>
    <recommendedName>
        <fullName evidence="3">2-isopropylmalate synthase</fullName>
        <ecNumber evidence="3">2.3.3.13</ecNumber>
    </recommendedName>
</protein>
<dbReference type="InterPro" id="IPR013785">
    <property type="entry name" value="Aldolase_TIM"/>
</dbReference>
<dbReference type="SUPFAM" id="SSF89000">
    <property type="entry name" value="post-HMGL domain-like"/>
    <property type="match status" value="1"/>
</dbReference>
<comment type="similarity">
    <text evidence="2">Belongs to the alpha-IPM synthase/homocitrate synthase family. LeuA type 2 subfamily.</text>
</comment>
<name>A0ABN6CHV1_9ACTN</name>
<dbReference type="PANTHER" id="PTHR46911:SF1">
    <property type="entry name" value="2-ISOPROPYLMALATE SYNTHASE"/>
    <property type="match status" value="1"/>
</dbReference>
<comment type="catalytic activity">
    <reaction evidence="1">
        <text>3-methyl-2-oxobutanoate + acetyl-CoA + H2O = (2S)-2-isopropylmalate + CoA + H(+)</text>
        <dbReference type="Rhea" id="RHEA:21524"/>
        <dbReference type="ChEBI" id="CHEBI:1178"/>
        <dbReference type="ChEBI" id="CHEBI:11851"/>
        <dbReference type="ChEBI" id="CHEBI:15377"/>
        <dbReference type="ChEBI" id="CHEBI:15378"/>
        <dbReference type="ChEBI" id="CHEBI:57287"/>
        <dbReference type="ChEBI" id="CHEBI:57288"/>
        <dbReference type="EC" id="2.3.3.13"/>
    </reaction>
</comment>
<keyword evidence="8" id="KW-1185">Reference proteome</keyword>
<gene>
    <name evidence="7" type="primary">leuA_4</name>
    <name evidence="7" type="ORF">Aiant_51980</name>
</gene>
<evidence type="ECO:0000256" key="2">
    <source>
        <dbReference type="ARBA" id="ARBA00009767"/>
    </source>
</evidence>
<dbReference type="PROSITE" id="PS00815">
    <property type="entry name" value="AIPM_HOMOCIT_SYNTH_1"/>
    <property type="match status" value="1"/>
</dbReference>
<evidence type="ECO:0000313" key="8">
    <source>
        <dbReference type="Proteomes" id="UP000676967"/>
    </source>
</evidence>
<evidence type="ECO:0000259" key="6">
    <source>
        <dbReference type="PROSITE" id="PS50991"/>
    </source>
</evidence>
<dbReference type="InterPro" id="IPR000891">
    <property type="entry name" value="PYR_CT"/>
</dbReference>
<organism evidence="7 8">
    <name type="scientific">Actinoplanes ianthinogenes</name>
    <dbReference type="NCBI Taxonomy" id="122358"/>
    <lineage>
        <taxon>Bacteria</taxon>
        <taxon>Bacillati</taxon>
        <taxon>Actinomycetota</taxon>
        <taxon>Actinomycetes</taxon>
        <taxon>Micromonosporales</taxon>
        <taxon>Micromonosporaceae</taxon>
        <taxon>Actinoplanes</taxon>
    </lineage>
</organism>
<dbReference type="Gene3D" id="3.30.160.270">
    <property type="match status" value="1"/>
</dbReference>
<dbReference type="InterPro" id="IPR039371">
    <property type="entry name" value="LeuA_N_DRE-TIM"/>
</dbReference>
<evidence type="ECO:0000256" key="1">
    <source>
        <dbReference type="ARBA" id="ARBA00000064"/>
    </source>
</evidence>
<dbReference type="InterPro" id="IPR054692">
    <property type="entry name" value="LeuA-like_post-cat"/>
</dbReference>
<reference evidence="7 8" key="1">
    <citation type="submission" date="2020-08" db="EMBL/GenBank/DDBJ databases">
        <title>Whole genome shotgun sequence of Actinoplanes ianthinogenes NBRC 13996.</title>
        <authorList>
            <person name="Komaki H."/>
            <person name="Tamura T."/>
        </authorList>
    </citation>
    <scope>NUCLEOTIDE SEQUENCE [LARGE SCALE GENOMIC DNA]</scope>
    <source>
        <strain evidence="7 8">NBRC 13996</strain>
    </source>
</reference>
<dbReference type="Pfam" id="PF00682">
    <property type="entry name" value="HMGL-like"/>
    <property type="match status" value="1"/>
</dbReference>
<evidence type="ECO:0000256" key="4">
    <source>
        <dbReference type="ARBA" id="ARBA00022679"/>
    </source>
</evidence>
<dbReference type="RefSeq" id="WP_189329407.1">
    <property type="nucleotide sequence ID" value="NZ_AP023356.1"/>
</dbReference>